<protein>
    <recommendedName>
        <fullName evidence="1">HEPN domain-containing protein</fullName>
    </recommendedName>
</protein>
<reference evidence="2" key="1">
    <citation type="submission" date="2020-07" db="EMBL/GenBank/DDBJ databases">
        <title>Koleobacter methoxysyntrophicus gen. nov., sp. nov., a novel anaerobic bacterium isolated from deep subsurface oil field and proposal of Koleobacterales ord. nov. in the phylum Firmicutes.</title>
        <authorList>
            <person name="Sakamoto S."/>
            <person name="Tamaki H."/>
        </authorList>
    </citation>
    <scope>NUCLEOTIDE SEQUENCE</scope>
    <source>
        <strain evidence="2">NRmbB1</strain>
    </source>
</reference>
<evidence type="ECO:0000259" key="1">
    <source>
        <dbReference type="PROSITE" id="PS50910"/>
    </source>
</evidence>
<organism evidence="2 3">
    <name type="scientific">Koleobacter methoxysyntrophicus</name>
    <dbReference type="NCBI Taxonomy" id="2751313"/>
    <lineage>
        <taxon>Bacteria</taxon>
        <taxon>Bacillati</taxon>
        <taxon>Bacillota</taxon>
        <taxon>Clostridia</taxon>
        <taxon>Koleobacterales</taxon>
        <taxon>Koleobacteraceae</taxon>
        <taxon>Koleobacter</taxon>
    </lineage>
</organism>
<dbReference type="Gene3D" id="1.20.120.330">
    <property type="entry name" value="Nucleotidyltransferases domain 2"/>
    <property type="match status" value="1"/>
</dbReference>
<sequence length="145" mass="16666">MRIDALTSAYLEKAKVRFKALSFFYEHGAYSDVVRESQEMVELLLKAVLRAIGVEVPKIHDVGRVLEKHRESLPLILQNHLDKIKSISKRLRKERELSLYGAEDFIPTEEYGPEDAEMAIKDAEFVLKTVEDSFEKWGKGEINAD</sequence>
<dbReference type="EMBL" id="CP059066">
    <property type="protein sequence ID" value="QSQ09610.1"/>
    <property type="molecule type" value="Genomic_DNA"/>
</dbReference>
<keyword evidence="3" id="KW-1185">Reference proteome</keyword>
<evidence type="ECO:0000313" key="3">
    <source>
        <dbReference type="Proteomes" id="UP000662904"/>
    </source>
</evidence>
<dbReference type="SMART" id="SM00748">
    <property type="entry name" value="HEPN"/>
    <property type="match status" value="1"/>
</dbReference>
<feature type="domain" description="HEPN" evidence="1">
    <location>
        <begin position="11"/>
        <end position="126"/>
    </location>
</feature>
<dbReference type="PROSITE" id="PS50910">
    <property type="entry name" value="HEPN"/>
    <property type="match status" value="1"/>
</dbReference>
<dbReference type="AlphaFoldDB" id="A0A8A0RPV6"/>
<dbReference type="KEGG" id="kme:H0A61_01985"/>
<evidence type="ECO:0000313" key="2">
    <source>
        <dbReference type="EMBL" id="QSQ09610.1"/>
    </source>
</evidence>
<accession>A0A8A0RPV6</accession>
<dbReference type="InterPro" id="IPR007842">
    <property type="entry name" value="HEPN_dom"/>
</dbReference>
<dbReference type="Pfam" id="PF05168">
    <property type="entry name" value="HEPN"/>
    <property type="match status" value="1"/>
</dbReference>
<proteinExistence type="predicted"/>
<dbReference type="SUPFAM" id="SSF81593">
    <property type="entry name" value="Nucleotidyltransferase substrate binding subunit/domain"/>
    <property type="match status" value="1"/>
</dbReference>
<dbReference type="RefSeq" id="WP_206706961.1">
    <property type="nucleotide sequence ID" value="NZ_CP059066.1"/>
</dbReference>
<gene>
    <name evidence="2" type="ORF">H0A61_01985</name>
</gene>
<name>A0A8A0RPV6_9FIRM</name>
<dbReference type="Proteomes" id="UP000662904">
    <property type="component" value="Chromosome"/>
</dbReference>